<dbReference type="GO" id="GO:1904680">
    <property type="term" value="F:peptide transmembrane transporter activity"/>
    <property type="evidence" value="ECO:0007669"/>
    <property type="project" value="TreeGrafter"/>
</dbReference>
<dbReference type="Pfam" id="PF00496">
    <property type="entry name" value="SBP_bac_5"/>
    <property type="match status" value="1"/>
</dbReference>
<dbReference type="PIRSF" id="PIRSF002741">
    <property type="entry name" value="MppA"/>
    <property type="match status" value="1"/>
</dbReference>
<evidence type="ECO:0000256" key="1">
    <source>
        <dbReference type="SAM" id="SignalP"/>
    </source>
</evidence>
<dbReference type="InterPro" id="IPR030678">
    <property type="entry name" value="Peptide/Ni-bd"/>
</dbReference>
<dbReference type="SUPFAM" id="SSF53850">
    <property type="entry name" value="Periplasmic binding protein-like II"/>
    <property type="match status" value="1"/>
</dbReference>
<keyword evidence="1" id="KW-0732">Signal</keyword>
<protein>
    <submittedName>
        <fullName evidence="3">Oligopeptide transport system substrate-binding protein</fullName>
    </submittedName>
</protein>
<dbReference type="OrthoDB" id="9046151at2"/>
<evidence type="ECO:0000259" key="2">
    <source>
        <dbReference type="Pfam" id="PF00496"/>
    </source>
</evidence>
<sequence length="533" mass="56962">MRGSLKGAGATSVLVALLLTGCSGAESGVDEGEGAPAELVIGSSDPVPNLVPGRQSNAFGLTMSVFSPLTFLDADGELSYVAAESVESDDQIHWTITLRDGWTFHDGTPVTAQDYVDSWNTVAYAPNAFENSGQLAVIAGYSDLNPAEGEPATDELSGLTVVDDLTFNVTLNQADSQFPVELSQAQTAFYPMPPSAFDDLDAYGKQPIGNGPFAVTTGWTEGEPIVAERYQDYAGDEPAVDKLTWVPYSDRLTAYTDALAGNVDLVRLPANRMMQVADDFEDDHVYSFSGPAISYLSIPYWDPRFDDVRVRQAISMAIDRDAINEALFGNLNAPATAWTPSIMPGNPDGICGEYCEYDPEAAAELLAEAGGFEGQLTIHFPGGAGHDDLFNAVANYLRQNLGVDAVARPSVGWAEFSEDRNNEVLDGPFFARWGALYPSQQSTLRAMFTSAPGCTNCGGAIIPDVEQALNDADASGSEDGEAYAEAQRHLAEQFPIVPLFEESYNFVTSDKVAELTASAVGEPLLTDVILAED</sequence>
<dbReference type="EMBL" id="FNUC01000004">
    <property type="protein sequence ID" value="SEF18685.1"/>
    <property type="molecule type" value="Genomic_DNA"/>
</dbReference>
<dbReference type="PANTHER" id="PTHR30290">
    <property type="entry name" value="PERIPLASMIC BINDING COMPONENT OF ABC TRANSPORTER"/>
    <property type="match status" value="1"/>
</dbReference>
<evidence type="ECO:0000313" key="3">
    <source>
        <dbReference type="EMBL" id="SEF18685.1"/>
    </source>
</evidence>
<dbReference type="Gene3D" id="3.40.190.10">
    <property type="entry name" value="Periplasmic binding protein-like II"/>
    <property type="match status" value="1"/>
</dbReference>
<accession>A0A1H5PY75</accession>
<dbReference type="InterPro" id="IPR000914">
    <property type="entry name" value="SBP_5_dom"/>
</dbReference>
<dbReference type="AlphaFoldDB" id="A0A1H5PY75"/>
<feature type="chain" id="PRO_5010274634" evidence="1">
    <location>
        <begin position="26"/>
        <end position="533"/>
    </location>
</feature>
<proteinExistence type="predicted"/>
<name>A0A1H5PY75_9ACTN</name>
<dbReference type="GO" id="GO:0015833">
    <property type="term" value="P:peptide transport"/>
    <property type="evidence" value="ECO:0007669"/>
    <property type="project" value="TreeGrafter"/>
</dbReference>
<dbReference type="PROSITE" id="PS51257">
    <property type="entry name" value="PROKAR_LIPOPROTEIN"/>
    <property type="match status" value="1"/>
</dbReference>
<dbReference type="InterPro" id="IPR039424">
    <property type="entry name" value="SBP_5"/>
</dbReference>
<reference evidence="4" key="1">
    <citation type="submission" date="2016-10" db="EMBL/GenBank/DDBJ databases">
        <authorList>
            <person name="Varghese N."/>
            <person name="Submissions S."/>
        </authorList>
    </citation>
    <scope>NUCLEOTIDE SEQUENCE [LARGE SCALE GENOMIC DNA]</scope>
    <source>
        <strain evidence="4">DSM 45237</strain>
    </source>
</reference>
<dbReference type="GO" id="GO:0043190">
    <property type="term" value="C:ATP-binding cassette (ABC) transporter complex"/>
    <property type="evidence" value="ECO:0007669"/>
    <property type="project" value="InterPro"/>
</dbReference>
<dbReference type="Gene3D" id="3.10.105.10">
    <property type="entry name" value="Dipeptide-binding Protein, Domain 3"/>
    <property type="match status" value="1"/>
</dbReference>
<dbReference type="Proteomes" id="UP000181980">
    <property type="component" value="Unassembled WGS sequence"/>
</dbReference>
<gene>
    <name evidence="3" type="ORF">SAMN04488561_6753</name>
</gene>
<evidence type="ECO:0000313" key="4">
    <source>
        <dbReference type="Proteomes" id="UP000181980"/>
    </source>
</evidence>
<feature type="signal peptide" evidence="1">
    <location>
        <begin position="1"/>
        <end position="25"/>
    </location>
</feature>
<dbReference type="PANTHER" id="PTHR30290:SF83">
    <property type="entry name" value="ABC TRANSPORTER SUBSTRATE-BINDING PROTEIN"/>
    <property type="match status" value="1"/>
</dbReference>
<dbReference type="CDD" id="cd00995">
    <property type="entry name" value="PBP2_NikA_DppA_OppA_like"/>
    <property type="match status" value="1"/>
</dbReference>
<keyword evidence="4" id="KW-1185">Reference proteome</keyword>
<organism evidence="3 4">
    <name type="scientific">Jiangella alba</name>
    <dbReference type="NCBI Taxonomy" id="561176"/>
    <lineage>
        <taxon>Bacteria</taxon>
        <taxon>Bacillati</taxon>
        <taxon>Actinomycetota</taxon>
        <taxon>Actinomycetes</taxon>
        <taxon>Jiangellales</taxon>
        <taxon>Jiangellaceae</taxon>
        <taxon>Jiangella</taxon>
    </lineage>
</organism>
<dbReference type="GO" id="GO:0042597">
    <property type="term" value="C:periplasmic space"/>
    <property type="evidence" value="ECO:0007669"/>
    <property type="project" value="UniProtKB-ARBA"/>
</dbReference>
<dbReference type="Gene3D" id="3.90.76.10">
    <property type="entry name" value="Dipeptide-binding Protein, Domain 1"/>
    <property type="match status" value="1"/>
</dbReference>
<dbReference type="STRING" id="561176.SAMN04488561_6753"/>
<feature type="domain" description="Solute-binding protein family 5" evidence="2">
    <location>
        <begin position="82"/>
        <end position="451"/>
    </location>
</feature>